<dbReference type="InterPro" id="IPR036770">
    <property type="entry name" value="Ankyrin_rpt-contain_sf"/>
</dbReference>
<dbReference type="Pfam" id="PF03020">
    <property type="entry name" value="LEM"/>
    <property type="match status" value="1"/>
</dbReference>
<feature type="region of interest" description="Disordered" evidence="2">
    <location>
        <begin position="175"/>
        <end position="203"/>
    </location>
</feature>
<feature type="domain" description="LEM" evidence="3">
    <location>
        <begin position="1151"/>
        <end position="1195"/>
    </location>
</feature>
<feature type="compositionally biased region" description="Polar residues" evidence="2">
    <location>
        <begin position="711"/>
        <end position="731"/>
    </location>
</feature>
<dbReference type="InterPro" id="IPR034998">
    <property type="entry name" value="ANKLE1"/>
</dbReference>
<evidence type="ECO:0000313" key="5">
    <source>
        <dbReference type="Proteomes" id="UP001165289"/>
    </source>
</evidence>
<evidence type="ECO:0000313" key="4">
    <source>
        <dbReference type="EMBL" id="KAI6655885.1"/>
    </source>
</evidence>
<feature type="compositionally biased region" description="Polar residues" evidence="2">
    <location>
        <begin position="584"/>
        <end position="597"/>
    </location>
</feature>
<dbReference type="SUPFAM" id="SSF63451">
    <property type="entry name" value="LEM domain"/>
    <property type="match status" value="1"/>
</dbReference>
<keyword evidence="5" id="KW-1185">Reference proteome</keyword>
<feature type="compositionally biased region" description="Polar residues" evidence="2">
    <location>
        <begin position="678"/>
        <end position="692"/>
    </location>
</feature>
<comment type="caution">
    <text evidence="4">The sequence shown here is derived from an EMBL/GenBank/DDBJ whole genome shotgun (WGS) entry which is preliminary data.</text>
</comment>
<feature type="compositionally biased region" description="Basic and acidic residues" evidence="2">
    <location>
        <begin position="732"/>
        <end position="746"/>
    </location>
</feature>
<feature type="compositionally biased region" description="Polar residues" evidence="2">
    <location>
        <begin position="930"/>
        <end position="945"/>
    </location>
</feature>
<dbReference type="SUPFAM" id="SSF48403">
    <property type="entry name" value="Ankyrin repeat"/>
    <property type="match status" value="1"/>
</dbReference>
<feature type="compositionally biased region" description="Basic and acidic residues" evidence="2">
    <location>
        <begin position="181"/>
        <end position="196"/>
    </location>
</feature>
<dbReference type="GO" id="GO:0005654">
    <property type="term" value="C:nucleoplasm"/>
    <property type="evidence" value="ECO:0007669"/>
    <property type="project" value="TreeGrafter"/>
</dbReference>
<dbReference type="InterPro" id="IPR011015">
    <property type="entry name" value="LEM/LEM-like_dom_sf"/>
</dbReference>
<dbReference type="CDD" id="cd12934">
    <property type="entry name" value="LEM"/>
    <property type="match status" value="1"/>
</dbReference>
<feature type="region of interest" description="Disordered" evidence="2">
    <location>
        <begin position="232"/>
        <end position="273"/>
    </location>
</feature>
<feature type="region of interest" description="Disordered" evidence="2">
    <location>
        <begin position="773"/>
        <end position="805"/>
    </location>
</feature>
<feature type="region of interest" description="Disordered" evidence="2">
    <location>
        <begin position="569"/>
        <end position="599"/>
    </location>
</feature>
<dbReference type="SMART" id="SM00248">
    <property type="entry name" value="ANK"/>
    <property type="match status" value="3"/>
</dbReference>
<dbReference type="PROSITE" id="PS50297">
    <property type="entry name" value="ANK_REP_REGION"/>
    <property type="match status" value="2"/>
</dbReference>
<feature type="repeat" description="ANK" evidence="1">
    <location>
        <begin position="51"/>
        <end position="85"/>
    </location>
</feature>
<dbReference type="GO" id="GO:0000724">
    <property type="term" value="P:double-strand break repair via homologous recombination"/>
    <property type="evidence" value="ECO:0007669"/>
    <property type="project" value="TreeGrafter"/>
</dbReference>
<name>A0AAV7K5K0_9METZ</name>
<protein>
    <submittedName>
        <fullName evidence="4">Ankyrin repeat and LEM domain-containing protein 1</fullName>
    </submittedName>
</protein>
<feature type="region of interest" description="Disordered" evidence="2">
    <location>
        <begin position="710"/>
        <end position="760"/>
    </location>
</feature>
<proteinExistence type="predicted"/>
<feature type="compositionally biased region" description="Pro residues" evidence="2">
    <location>
        <begin position="1001"/>
        <end position="1013"/>
    </location>
</feature>
<reference evidence="4 5" key="1">
    <citation type="journal article" date="2023" name="BMC Biol.">
        <title>The compact genome of the sponge Oopsacas minuta (Hexactinellida) is lacking key metazoan core genes.</title>
        <authorList>
            <person name="Santini S."/>
            <person name="Schenkelaars Q."/>
            <person name="Jourda C."/>
            <person name="Duchesne M."/>
            <person name="Belahbib H."/>
            <person name="Rocher C."/>
            <person name="Selva M."/>
            <person name="Riesgo A."/>
            <person name="Vervoort M."/>
            <person name="Leys S.P."/>
            <person name="Kodjabachian L."/>
            <person name="Le Bivic A."/>
            <person name="Borchiellini C."/>
            <person name="Claverie J.M."/>
            <person name="Renard E."/>
        </authorList>
    </citation>
    <scope>NUCLEOTIDE SEQUENCE [LARGE SCALE GENOMIC DNA]</scope>
    <source>
        <strain evidence="4">SPO-2</strain>
    </source>
</reference>
<feature type="compositionally biased region" description="Basic residues" evidence="2">
    <location>
        <begin position="245"/>
        <end position="259"/>
    </location>
</feature>
<sequence>MEYDSDSYYFPAEESVRSQGEALLDATVSFNLRSVLKLLEAGIDPNEPVEDGITALHIAANSDSNRVYVLQALLDYEADPNIQSVDGETPLHVAASWGKLEAIKILLANNADPRVKDLSGKTPLDCCTEMKHKECTVYLREILQGRSIPRSVSEVFDEIDFESFELIDQTEEPTDIFSEPKFTEKSRYKNKNEHKGSFPTELDTSDEQFLSELTEVFKSDLVTDRDNQEYVYKKSHVSRATSNSRSKKKQSRNNHHQRSHSTPLVVSSTKQQRNIPRKILDISHPVCSDLIEDNEQDFNTTFTKEYLSIPSKSRMNDTFEILPELPVIPTINHVDSESDDVRPISPIPNNIHLADSDATLTVFNSDDSEFYPIPPARKRDKSKSTIPVGQTAAPESTLLHQDRFVKANELIARNSQNRVLNLYDVNQVGIPIVKPVNERQPVVLNRQVDKVSETARYPDKLSDKESPLIPVKQTKTPVSILKNTNQNHLNFSMSQPYSYNTQDTIDTAVEEMNSPLDKELSDEHLDKHIDYSQKESYIQPPDTMKKPLKQKIGEIVSKSKNINLKPKLTINKPNFFKSKEPKSNTKSTQSEPNNSLFQDLDLNYVNRSTYTSSVYDPHSPNFTEIGTQTIPELNSISTQKTTSSPKPITSKKSNTKPVITHIQEISNKLDRECMYNTFTGPSVSIPSPNMYPTLSEEDSDKLEAVLPTVSHKYSPSSKPHIQSTPPLNNKSDTSRSYDQSARKPDKPIPYANKRPQDKASNTAYTNIDNVHVTETPNSFSNPYLDTSRTTYSNQHISQDTQYTTEPISNLREYAAEPISMITQYPTEPISESRQHTPEPIARSKPYTPEPISEPRQYTPEPISEPRQYTPEPISKPRPYTPEPISKPRQYTPEPISKPRQYTPEPISKPRQYTPEPISQNTKYPVESISHPRQLTEPISKNTQYTPEPISKPRKLTAEPISLETSPFSLPTQSPNSFINLLEEVNKSLPYELQLSETPTIPKSPNPSNTPPPSIKHTGVPTPFIQTPTRTPPPSQALTPRSKRRVTIDPNPTDVQYCDVYDRTPVMPSLDTHISDDSDEIRDEIAQDSITSPKGAGSYVPPPPYQGAPADALDSTFDLDPSCWKDSPTYIGLDEYLQQQTQEHMTSSSPSIPDLHTLSDQQLREELIKIGEQPGPITEMTRTLYLRYLSKVKQDPTLQSSNCFQGYLYELAQVLTGSMPIPNKQELENDMCNFFDNPPTNCTWREGITKESFNYILIDPRISQNLPSLIADLSELDRFRIFIESIFYVGKGKRSRPYSHLYEAISYENNMSQANRKQQRILDIWSSGHGVVSLHCFQGIIAVEAFSREACLLEAIGLHKLTNTKRGEYYGVVSEWEVSKKRLLGVYLLHRAMHILIAEGERQICRQNLTK</sequence>
<dbReference type="Pfam" id="PF22945">
    <property type="entry name" value="LEM-3_GIY-YIG"/>
    <property type="match status" value="1"/>
</dbReference>
<accession>A0AAV7K5K0</accession>
<dbReference type="PROSITE" id="PS50954">
    <property type="entry name" value="LEM"/>
    <property type="match status" value="1"/>
</dbReference>
<dbReference type="CDD" id="cd10454">
    <property type="entry name" value="GIY-YIG_COG3680_Meta"/>
    <property type="match status" value="1"/>
</dbReference>
<dbReference type="EMBL" id="JAKMXF010000166">
    <property type="protein sequence ID" value="KAI6655885.1"/>
    <property type="molecule type" value="Genomic_DNA"/>
</dbReference>
<dbReference type="Gene3D" id="1.10.720.40">
    <property type="match status" value="1"/>
</dbReference>
<feature type="region of interest" description="Disordered" evidence="2">
    <location>
        <begin position="825"/>
        <end position="951"/>
    </location>
</feature>
<dbReference type="GO" id="GO:0004520">
    <property type="term" value="F:DNA endonuclease activity"/>
    <property type="evidence" value="ECO:0007669"/>
    <property type="project" value="TreeGrafter"/>
</dbReference>
<keyword evidence="1" id="KW-0040">ANK repeat</keyword>
<organism evidence="4 5">
    <name type="scientific">Oopsacas minuta</name>
    <dbReference type="NCBI Taxonomy" id="111878"/>
    <lineage>
        <taxon>Eukaryota</taxon>
        <taxon>Metazoa</taxon>
        <taxon>Porifera</taxon>
        <taxon>Hexactinellida</taxon>
        <taxon>Hexasterophora</taxon>
        <taxon>Lyssacinosida</taxon>
        <taxon>Leucopsacidae</taxon>
        <taxon>Oopsacas</taxon>
    </lineage>
</organism>
<evidence type="ECO:0000256" key="1">
    <source>
        <dbReference type="PROSITE-ProRule" id="PRU00023"/>
    </source>
</evidence>
<dbReference type="Gene3D" id="1.25.40.20">
    <property type="entry name" value="Ankyrin repeat-containing domain"/>
    <property type="match status" value="1"/>
</dbReference>
<gene>
    <name evidence="4" type="ORF">LOD99_1619</name>
</gene>
<dbReference type="Proteomes" id="UP001165289">
    <property type="component" value="Unassembled WGS sequence"/>
</dbReference>
<dbReference type="InterPro" id="IPR003887">
    <property type="entry name" value="LEM_dom"/>
</dbReference>
<feature type="region of interest" description="Disordered" evidence="2">
    <location>
        <begin position="678"/>
        <end position="697"/>
    </location>
</feature>
<dbReference type="PANTHER" id="PTHR46427">
    <property type="entry name" value="ANKYRIN REPEAT AND LEM DOMAIN-CONTAINING PROTEIN 1"/>
    <property type="match status" value="1"/>
</dbReference>
<evidence type="ECO:0000259" key="3">
    <source>
        <dbReference type="PROSITE" id="PS50954"/>
    </source>
</evidence>
<dbReference type="PROSITE" id="PS50088">
    <property type="entry name" value="ANK_REPEAT"/>
    <property type="match status" value="2"/>
</dbReference>
<evidence type="ECO:0000256" key="2">
    <source>
        <dbReference type="SAM" id="MobiDB-lite"/>
    </source>
</evidence>
<dbReference type="GO" id="GO:0000712">
    <property type="term" value="P:resolution of meiotic recombination intermediates"/>
    <property type="evidence" value="ECO:0007669"/>
    <property type="project" value="TreeGrafter"/>
</dbReference>
<dbReference type="Pfam" id="PF12796">
    <property type="entry name" value="Ank_2"/>
    <property type="match status" value="1"/>
</dbReference>
<dbReference type="InterPro" id="IPR002110">
    <property type="entry name" value="Ankyrin_rpt"/>
</dbReference>
<dbReference type="SMART" id="SM00540">
    <property type="entry name" value="LEM"/>
    <property type="match status" value="1"/>
</dbReference>
<feature type="repeat" description="ANK" evidence="1">
    <location>
        <begin position="86"/>
        <end position="118"/>
    </location>
</feature>
<dbReference type="GO" id="GO:0005737">
    <property type="term" value="C:cytoplasm"/>
    <property type="evidence" value="ECO:0007669"/>
    <property type="project" value="TreeGrafter"/>
</dbReference>
<feature type="compositionally biased region" description="Polar residues" evidence="2">
    <location>
        <begin position="260"/>
        <end position="273"/>
    </location>
</feature>
<dbReference type="PANTHER" id="PTHR46427:SF1">
    <property type="entry name" value="ANKYRIN REPEAT AND LEM DOMAIN-CONTAINING PROTEIN 1"/>
    <property type="match status" value="1"/>
</dbReference>
<feature type="region of interest" description="Disordered" evidence="2">
    <location>
        <begin position="996"/>
        <end position="1057"/>
    </location>
</feature>